<gene>
    <name evidence="3" type="primary">gcvT_1</name>
    <name evidence="3" type="ORF">ENSA7_12190</name>
</gene>
<evidence type="ECO:0000313" key="3">
    <source>
        <dbReference type="EMBL" id="PRQ09229.1"/>
    </source>
</evidence>
<dbReference type="InterPro" id="IPR027266">
    <property type="entry name" value="TrmE/GcvT-like"/>
</dbReference>
<organism evidence="3 4">
    <name type="scientific">Enhygromyxa salina</name>
    <dbReference type="NCBI Taxonomy" id="215803"/>
    <lineage>
        <taxon>Bacteria</taxon>
        <taxon>Pseudomonadati</taxon>
        <taxon>Myxococcota</taxon>
        <taxon>Polyangia</taxon>
        <taxon>Nannocystales</taxon>
        <taxon>Nannocystaceae</taxon>
        <taxon>Enhygromyxa</taxon>
    </lineage>
</organism>
<dbReference type="PANTHER" id="PTHR43757:SF2">
    <property type="entry name" value="AMINOMETHYLTRANSFERASE, MITOCHONDRIAL"/>
    <property type="match status" value="1"/>
</dbReference>
<dbReference type="EC" id="2.1.2.10" evidence="3"/>
<dbReference type="Proteomes" id="UP000238823">
    <property type="component" value="Unassembled WGS sequence"/>
</dbReference>
<comment type="caution">
    <text evidence="3">The sequence shown here is derived from an EMBL/GenBank/DDBJ whole genome shotgun (WGS) entry which is preliminary data.</text>
</comment>
<protein>
    <submittedName>
        <fullName evidence="3">Aminomethyltransferase</fullName>
        <ecNumber evidence="3">2.1.2.10</ecNumber>
    </submittedName>
</protein>
<dbReference type="PANTHER" id="PTHR43757">
    <property type="entry name" value="AMINOMETHYLTRANSFERASE"/>
    <property type="match status" value="1"/>
</dbReference>
<dbReference type="Gene3D" id="3.30.1360.120">
    <property type="entry name" value="Probable tRNA modification gtpase trme, domain 1"/>
    <property type="match status" value="1"/>
</dbReference>
<sequence>MGWVRGEHAYEVVEALCPRDLFVRSGRVLHALVLDEAGGIEADLLVCPRDQAFLLIADGLDDAGLLARLQAHAPAGAQFELEAVPADRTLFGLSGPYAWELIAALLGPELSTLRYLSCIALPELADAGELALCLRVGSTGEYGYELLLPPSSLAQLEAKLVELGPRFDLCEVDQAVLDRAALENGFFCPRHRGVLGRSPLQLALQWRVAFDLDYRGVEGLRAARDRGVNRRLSWMIGRLEAGAATLGPLRREGAEVGELLEGFVSPVLGCFVGIALVDGELAHPWIAEFHDAAGHELQTAAPPLLQNRSLFVDPKKHTYAFRAEDRGEFPPIVPGGAVDREPREPREPAPAGAPGS</sequence>
<feature type="domain" description="GCVT N-terminal" evidence="2">
    <location>
        <begin position="4"/>
        <end position="211"/>
    </location>
</feature>
<dbReference type="RefSeq" id="WP_106088258.1">
    <property type="nucleotide sequence ID" value="NZ_PVNL01000030.1"/>
</dbReference>
<feature type="region of interest" description="Disordered" evidence="1">
    <location>
        <begin position="323"/>
        <end position="356"/>
    </location>
</feature>
<dbReference type="EMBL" id="PVNL01000030">
    <property type="protein sequence ID" value="PRQ09229.1"/>
    <property type="molecule type" value="Genomic_DNA"/>
</dbReference>
<dbReference type="GO" id="GO:0032259">
    <property type="term" value="P:methylation"/>
    <property type="evidence" value="ECO:0007669"/>
    <property type="project" value="UniProtKB-KW"/>
</dbReference>
<dbReference type="GO" id="GO:0004047">
    <property type="term" value="F:aminomethyltransferase activity"/>
    <property type="evidence" value="ECO:0007669"/>
    <property type="project" value="UniProtKB-EC"/>
</dbReference>
<evidence type="ECO:0000313" key="4">
    <source>
        <dbReference type="Proteomes" id="UP000238823"/>
    </source>
</evidence>
<dbReference type="AlphaFoldDB" id="A0A2S9YW07"/>
<keyword evidence="3" id="KW-0489">Methyltransferase</keyword>
<accession>A0A2S9YW07</accession>
<evidence type="ECO:0000256" key="1">
    <source>
        <dbReference type="SAM" id="MobiDB-lite"/>
    </source>
</evidence>
<proteinExistence type="predicted"/>
<evidence type="ECO:0000259" key="2">
    <source>
        <dbReference type="Pfam" id="PF01571"/>
    </source>
</evidence>
<dbReference type="SUPFAM" id="SSF103025">
    <property type="entry name" value="Folate-binding domain"/>
    <property type="match status" value="1"/>
</dbReference>
<dbReference type="InterPro" id="IPR006222">
    <property type="entry name" value="GCVT_N"/>
</dbReference>
<reference evidence="3 4" key="1">
    <citation type="submission" date="2018-03" db="EMBL/GenBank/DDBJ databases">
        <title>Draft Genome Sequences of the Obligatory Marine Myxobacteria Enhygromyxa salina SWB007.</title>
        <authorList>
            <person name="Poehlein A."/>
            <person name="Moghaddam J.A."/>
            <person name="Harms H."/>
            <person name="Alanjari M."/>
            <person name="Koenig G.M."/>
            <person name="Daniel R."/>
            <person name="Schaeberle T.F."/>
        </authorList>
    </citation>
    <scope>NUCLEOTIDE SEQUENCE [LARGE SCALE GENOMIC DNA]</scope>
    <source>
        <strain evidence="3 4">SWB007</strain>
    </source>
</reference>
<keyword evidence="3" id="KW-0808">Transferase</keyword>
<dbReference type="Pfam" id="PF01571">
    <property type="entry name" value="GCV_T"/>
    <property type="match status" value="1"/>
</dbReference>
<name>A0A2S9YW07_9BACT</name>
<dbReference type="InterPro" id="IPR028896">
    <property type="entry name" value="GcvT/YgfZ/DmdA"/>
</dbReference>
<dbReference type="OrthoDB" id="5493252at2"/>
<dbReference type="GO" id="GO:0008168">
    <property type="term" value="F:methyltransferase activity"/>
    <property type="evidence" value="ECO:0007669"/>
    <property type="project" value="UniProtKB-KW"/>
</dbReference>
<feature type="compositionally biased region" description="Basic and acidic residues" evidence="1">
    <location>
        <begin position="338"/>
        <end position="347"/>
    </location>
</feature>